<dbReference type="EMBL" id="JAUIZM010000003">
    <property type="protein sequence ID" value="KAK1395188.1"/>
    <property type="molecule type" value="Genomic_DNA"/>
</dbReference>
<organism evidence="1 2">
    <name type="scientific">Heracleum sosnowskyi</name>
    <dbReference type="NCBI Taxonomy" id="360622"/>
    <lineage>
        <taxon>Eukaryota</taxon>
        <taxon>Viridiplantae</taxon>
        <taxon>Streptophyta</taxon>
        <taxon>Embryophyta</taxon>
        <taxon>Tracheophyta</taxon>
        <taxon>Spermatophyta</taxon>
        <taxon>Magnoliopsida</taxon>
        <taxon>eudicotyledons</taxon>
        <taxon>Gunneridae</taxon>
        <taxon>Pentapetalae</taxon>
        <taxon>asterids</taxon>
        <taxon>campanulids</taxon>
        <taxon>Apiales</taxon>
        <taxon>Apiaceae</taxon>
        <taxon>Apioideae</taxon>
        <taxon>apioid superclade</taxon>
        <taxon>Tordylieae</taxon>
        <taxon>Tordyliinae</taxon>
        <taxon>Heracleum</taxon>
    </lineage>
</organism>
<accession>A0AAD8J241</accession>
<sequence length="158" mass="18144">MSQNRHSSIIPQPFDPFSSEPLESRGWFNNCYPRCARKVCAIDETFYCDNCAKETNDFKPRYKLIEAEHLIGVPVEHLITDITEGTTLDDTPPVIKNIVGKRCAFDVKINAYNTERGFEEFTVYCLNECVGRAEDEGDKKGDETTKKHTKRWLNICNT</sequence>
<evidence type="ECO:0000313" key="1">
    <source>
        <dbReference type="EMBL" id="KAK1395188.1"/>
    </source>
</evidence>
<keyword evidence="2" id="KW-1185">Reference proteome</keyword>
<dbReference type="InterPro" id="IPR012340">
    <property type="entry name" value="NA-bd_OB-fold"/>
</dbReference>
<name>A0AAD8J241_9APIA</name>
<dbReference type="AlphaFoldDB" id="A0AAD8J241"/>
<dbReference type="SUPFAM" id="SSF50249">
    <property type="entry name" value="Nucleic acid-binding proteins"/>
    <property type="match status" value="1"/>
</dbReference>
<reference evidence="1" key="2">
    <citation type="submission" date="2023-05" db="EMBL/GenBank/DDBJ databases">
        <authorList>
            <person name="Schelkunov M.I."/>
        </authorList>
    </citation>
    <scope>NUCLEOTIDE SEQUENCE</scope>
    <source>
        <strain evidence="1">Hsosn_3</strain>
        <tissue evidence="1">Leaf</tissue>
    </source>
</reference>
<dbReference type="Proteomes" id="UP001237642">
    <property type="component" value="Unassembled WGS sequence"/>
</dbReference>
<proteinExistence type="predicted"/>
<gene>
    <name evidence="1" type="ORF">POM88_014244</name>
</gene>
<evidence type="ECO:0000313" key="2">
    <source>
        <dbReference type="Proteomes" id="UP001237642"/>
    </source>
</evidence>
<protein>
    <submittedName>
        <fullName evidence="1">Uncharacterized protein</fullName>
    </submittedName>
</protein>
<reference evidence="1" key="1">
    <citation type="submission" date="2023-02" db="EMBL/GenBank/DDBJ databases">
        <title>Genome of toxic invasive species Heracleum sosnowskyi carries increased number of genes despite the absence of recent whole-genome duplications.</title>
        <authorList>
            <person name="Schelkunov M."/>
            <person name="Shtratnikova V."/>
            <person name="Makarenko M."/>
            <person name="Klepikova A."/>
            <person name="Omelchenko D."/>
            <person name="Novikova G."/>
            <person name="Obukhova E."/>
            <person name="Bogdanov V."/>
            <person name="Penin A."/>
            <person name="Logacheva M."/>
        </authorList>
    </citation>
    <scope>NUCLEOTIDE SEQUENCE</scope>
    <source>
        <strain evidence="1">Hsosn_3</strain>
        <tissue evidence="1">Leaf</tissue>
    </source>
</reference>
<comment type="caution">
    <text evidence="1">The sequence shown here is derived from an EMBL/GenBank/DDBJ whole genome shotgun (WGS) entry which is preliminary data.</text>
</comment>